<name>A0AA96JWK5_9BACT</name>
<keyword evidence="2" id="KW-0547">Nucleotide-binding</keyword>
<protein>
    <submittedName>
        <fullName evidence="5">Bifunctional UDP-sugar hydrolase/5'-nucleotidase</fullName>
    </submittedName>
</protein>
<keyword evidence="1" id="KW-0732">Signal</keyword>
<evidence type="ECO:0000259" key="3">
    <source>
        <dbReference type="Pfam" id="PF00149"/>
    </source>
</evidence>
<accession>A0AA96JWK5</accession>
<dbReference type="CDD" id="cd00845">
    <property type="entry name" value="MPP_UshA_N_like"/>
    <property type="match status" value="1"/>
</dbReference>
<proteinExistence type="inferred from homology"/>
<dbReference type="InterPro" id="IPR036907">
    <property type="entry name" value="5'-Nucleotdase_C_sf"/>
</dbReference>
<evidence type="ECO:0000313" key="6">
    <source>
        <dbReference type="Proteomes" id="UP001302719"/>
    </source>
</evidence>
<dbReference type="EMBL" id="CP116967">
    <property type="protein sequence ID" value="WNM58006.1"/>
    <property type="molecule type" value="Genomic_DNA"/>
</dbReference>
<feature type="domain" description="5'-Nucleotidase C-terminal" evidence="4">
    <location>
        <begin position="358"/>
        <end position="510"/>
    </location>
</feature>
<feature type="domain" description="Calcineurin-like phosphoesterase" evidence="3">
    <location>
        <begin position="56"/>
        <end position="282"/>
    </location>
</feature>
<dbReference type="GO" id="GO:0030288">
    <property type="term" value="C:outer membrane-bounded periplasmic space"/>
    <property type="evidence" value="ECO:0007669"/>
    <property type="project" value="TreeGrafter"/>
</dbReference>
<dbReference type="GO" id="GO:0000166">
    <property type="term" value="F:nucleotide binding"/>
    <property type="evidence" value="ECO:0007669"/>
    <property type="project" value="UniProtKB-KW"/>
</dbReference>
<dbReference type="GO" id="GO:0016787">
    <property type="term" value="F:hydrolase activity"/>
    <property type="evidence" value="ECO:0007669"/>
    <property type="project" value="UniProtKB-KW"/>
</dbReference>
<dbReference type="InterPro" id="IPR008334">
    <property type="entry name" value="5'-Nucleotdase_C"/>
</dbReference>
<dbReference type="GO" id="GO:0009166">
    <property type="term" value="P:nucleotide catabolic process"/>
    <property type="evidence" value="ECO:0007669"/>
    <property type="project" value="InterPro"/>
</dbReference>
<dbReference type="Gene3D" id="3.60.21.10">
    <property type="match status" value="1"/>
</dbReference>
<dbReference type="PANTHER" id="PTHR11575:SF24">
    <property type="entry name" value="5'-NUCLEOTIDASE"/>
    <property type="match status" value="1"/>
</dbReference>
<evidence type="ECO:0000256" key="1">
    <source>
        <dbReference type="ARBA" id="ARBA00022729"/>
    </source>
</evidence>
<organism evidence="5 6">
    <name type="scientific">Candidatus Nitrospira allomarina</name>
    <dbReference type="NCBI Taxonomy" id="3020900"/>
    <lineage>
        <taxon>Bacteria</taxon>
        <taxon>Pseudomonadati</taxon>
        <taxon>Nitrospirota</taxon>
        <taxon>Nitrospiria</taxon>
        <taxon>Nitrospirales</taxon>
        <taxon>Nitrospiraceae</taxon>
        <taxon>Nitrospira</taxon>
    </lineage>
</organism>
<keyword evidence="2 5" id="KW-0378">Hydrolase</keyword>
<dbReference type="Gene3D" id="3.90.780.10">
    <property type="entry name" value="5'-Nucleotidase, C-terminal domain"/>
    <property type="match status" value="1"/>
</dbReference>
<sequence>MNSGIVPPFTEDRHGNSGHILIGVQRRSLLFLVTILAMVIPGFNEGVAFSNEFILVHTNDFHGRYYPIEVTSDNVTAQTGGSGEGGAGLTRTGRAGGFACQATLLRQLREARGDENVFAVHAGDTFSDDLLGNLTKGEAVIRLMNVLGYDFLALGNHDFDYGWDRTREQAALADFPMLAANVTLRETGEPVFGQPWRVVTLGGVKVGFLALGYHNTGHTTNPENITSLSFSNGIDATRRYLPELREQSDVVVVVSHQGMAVDRKLAREVKGIDIILSGHSHNWTEPPEKIRDTWLVEAFSNGVLVDELRVRMNDKRVADVEQTLHVLWNDQCQPAPDVSAMIDKLREPHRQQLEAVVGTAGEDIGRQYKTASPFDQLVGEILRQETGADVALLPGVGYGVTLRAGPITRETLYTLLPHPSKLVTLELSGAQIRKILEESATNQKPADPLAMVGGLIQTSGMGWTVDYQRPSESRITDVTVNGKPLAPDALYRVATHSGMLAGIHRYTTFAQGRNLRRSDRLLTHIVEEHLQRRGSVFAPAAVDDILIKN</sequence>
<reference evidence="5 6" key="1">
    <citation type="submission" date="2023-01" db="EMBL/GenBank/DDBJ databases">
        <title>Cultivation and genomic characterization of new, ubiquitous marine nitrite-oxidizing bacteria from the Nitrospirales.</title>
        <authorList>
            <person name="Mueller A.J."/>
            <person name="Daebeler A."/>
            <person name="Herbold C.W."/>
            <person name="Kirkegaard R.H."/>
            <person name="Daims H."/>
        </authorList>
    </citation>
    <scope>NUCLEOTIDE SEQUENCE [LARGE SCALE GENOMIC DNA]</scope>
    <source>
        <strain evidence="5 6">VA</strain>
    </source>
</reference>
<dbReference type="Pfam" id="PF02872">
    <property type="entry name" value="5_nucleotid_C"/>
    <property type="match status" value="1"/>
</dbReference>
<dbReference type="PRINTS" id="PR01607">
    <property type="entry name" value="APYRASEFAMLY"/>
</dbReference>
<gene>
    <name evidence="5" type="ORF">PP769_18855</name>
</gene>
<dbReference type="SUPFAM" id="SSF55816">
    <property type="entry name" value="5'-nucleotidase (syn. UDP-sugar hydrolase), C-terminal domain"/>
    <property type="match status" value="1"/>
</dbReference>
<evidence type="ECO:0000259" key="4">
    <source>
        <dbReference type="Pfam" id="PF02872"/>
    </source>
</evidence>
<dbReference type="PANTHER" id="PTHR11575">
    <property type="entry name" value="5'-NUCLEOTIDASE-RELATED"/>
    <property type="match status" value="1"/>
</dbReference>
<dbReference type="SUPFAM" id="SSF56300">
    <property type="entry name" value="Metallo-dependent phosphatases"/>
    <property type="match status" value="1"/>
</dbReference>
<dbReference type="AlphaFoldDB" id="A0AA96JWK5"/>
<dbReference type="InterPro" id="IPR004843">
    <property type="entry name" value="Calcineurin-like_PHP"/>
</dbReference>
<dbReference type="InterPro" id="IPR029052">
    <property type="entry name" value="Metallo-depent_PP-like"/>
</dbReference>
<comment type="similarity">
    <text evidence="2">Belongs to the 5'-nucleotidase family.</text>
</comment>
<evidence type="ECO:0000313" key="5">
    <source>
        <dbReference type="EMBL" id="WNM58006.1"/>
    </source>
</evidence>
<dbReference type="InterPro" id="IPR006179">
    <property type="entry name" value="5_nucleotidase/apyrase"/>
</dbReference>
<keyword evidence="6" id="KW-1185">Reference proteome</keyword>
<dbReference type="Pfam" id="PF00149">
    <property type="entry name" value="Metallophos"/>
    <property type="match status" value="1"/>
</dbReference>
<dbReference type="KEGG" id="nall:PP769_18855"/>
<dbReference type="RefSeq" id="WP_312643196.1">
    <property type="nucleotide sequence ID" value="NZ_CP116967.1"/>
</dbReference>
<dbReference type="Proteomes" id="UP001302719">
    <property type="component" value="Chromosome"/>
</dbReference>
<evidence type="ECO:0000256" key="2">
    <source>
        <dbReference type="RuleBase" id="RU362119"/>
    </source>
</evidence>